<keyword evidence="3" id="KW-1185">Reference proteome</keyword>
<feature type="transmembrane region" description="Helical" evidence="1">
    <location>
        <begin position="20"/>
        <end position="42"/>
    </location>
</feature>
<dbReference type="STRING" id="555875.SAMN04488124_1785"/>
<gene>
    <name evidence="2" type="ORF">SAMN04488124_1785</name>
</gene>
<keyword evidence="1" id="KW-1133">Transmembrane helix</keyword>
<reference evidence="3" key="1">
    <citation type="submission" date="2016-10" db="EMBL/GenBank/DDBJ databases">
        <authorList>
            <person name="Varghese N."/>
            <person name="Submissions S."/>
        </authorList>
    </citation>
    <scope>NUCLEOTIDE SEQUENCE [LARGE SCALE GENOMIC DNA]</scope>
    <source>
        <strain evidence="3">CGMCC 1.8711</strain>
    </source>
</reference>
<accession>A0A1I6H5I4</accession>
<evidence type="ECO:0000313" key="2">
    <source>
        <dbReference type="EMBL" id="SFR49607.1"/>
    </source>
</evidence>
<dbReference type="AlphaFoldDB" id="A0A1I6H5I4"/>
<proteinExistence type="predicted"/>
<keyword evidence="1" id="KW-0472">Membrane</keyword>
<evidence type="ECO:0000256" key="1">
    <source>
        <dbReference type="SAM" id="Phobius"/>
    </source>
</evidence>
<dbReference type="Proteomes" id="UP000243250">
    <property type="component" value="Unassembled WGS sequence"/>
</dbReference>
<organism evidence="2 3">
    <name type="scientific">Halogeometricum limi</name>
    <dbReference type="NCBI Taxonomy" id="555875"/>
    <lineage>
        <taxon>Archaea</taxon>
        <taxon>Methanobacteriati</taxon>
        <taxon>Methanobacteriota</taxon>
        <taxon>Stenosarchaea group</taxon>
        <taxon>Halobacteria</taxon>
        <taxon>Halobacteriales</taxon>
        <taxon>Haloferacaceae</taxon>
        <taxon>Halogeometricum</taxon>
    </lineage>
</organism>
<protein>
    <submittedName>
        <fullName evidence="2">Uncharacterized protein</fullName>
    </submittedName>
</protein>
<sequence length="46" mass="4424">MVTALFASVIGFVREGSVGGGVALGVAAGVGAAVGLLGFEIVQGYR</sequence>
<keyword evidence="1" id="KW-0812">Transmembrane</keyword>
<dbReference type="RefSeq" id="WP_175501453.1">
    <property type="nucleotide sequence ID" value="NZ_FOYS01000003.1"/>
</dbReference>
<dbReference type="EMBL" id="FOYS01000003">
    <property type="protein sequence ID" value="SFR49607.1"/>
    <property type="molecule type" value="Genomic_DNA"/>
</dbReference>
<evidence type="ECO:0000313" key="3">
    <source>
        <dbReference type="Proteomes" id="UP000243250"/>
    </source>
</evidence>
<name>A0A1I6H5I4_9EURY</name>